<evidence type="ECO:0000256" key="3">
    <source>
        <dbReference type="ARBA" id="ARBA00023163"/>
    </source>
</evidence>
<dbReference type="OrthoDB" id="166264at2"/>
<dbReference type="RefSeq" id="WP_119893397.1">
    <property type="nucleotide sequence ID" value="NZ_CP032419.1"/>
</dbReference>
<dbReference type="InterPro" id="IPR019888">
    <property type="entry name" value="Tscrpt_reg_AsnC-like"/>
</dbReference>
<proteinExistence type="predicted"/>
<keyword evidence="3" id="KW-0804">Transcription</keyword>
<evidence type="ECO:0000313" key="6">
    <source>
        <dbReference type="Proteomes" id="UP000265560"/>
    </source>
</evidence>
<dbReference type="PANTHER" id="PTHR30154">
    <property type="entry name" value="LEUCINE-RESPONSIVE REGULATORY PROTEIN"/>
    <property type="match status" value="1"/>
</dbReference>
<gene>
    <name evidence="5" type="ORF">D3880_10445</name>
</gene>
<dbReference type="InterPro" id="IPR019885">
    <property type="entry name" value="Tscrpt_reg_HTH_AsnC-type_CS"/>
</dbReference>
<reference evidence="6" key="1">
    <citation type="submission" date="2018-09" db="EMBL/GenBank/DDBJ databases">
        <authorList>
            <person name="Zhu H."/>
        </authorList>
    </citation>
    <scope>NUCLEOTIDE SEQUENCE [LARGE SCALE GENOMIC DNA]</scope>
    <source>
        <strain evidence="6">K2W31S-8</strain>
    </source>
</reference>
<evidence type="ECO:0000256" key="1">
    <source>
        <dbReference type="ARBA" id="ARBA00023015"/>
    </source>
</evidence>
<dbReference type="Pfam" id="PF01037">
    <property type="entry name" value="AsnC_trans_reg"/>
    <property type="match status" value="1"/>
</dbReference>
<dbReference type="InterPro" id="IPR036390">
    <property type="entry name" value="WH_DNA-bd_sf"/>
</dbReference>
<dbReference type="KEGG" id="pcav:D3880_10445"/>
<dbReference type="Pfam" id="PF13412">
    <property type="entry name" value="HTH_24"/>
    <property type="match status" value="1"/>
</dbReference>
<dbReference type="FunFam" id="1.10.10.10:FF:000186">
    <property type="entry name" value="AsnC family transcriptional regulator"/>
    <property type="match status" value="1"/>
</dbReference>
<protein>
    <submittedName>
        <fullName evidence="5">Lrp/AsnC family transcriptional regulator</fullName>
    </submittedName>
</protein>
<accession>A0A385Z3P7</accession>
<dbReference type="PRINTS" id="PR00033">
    <property type="entry name" value="HTHASNC"/>
</dbReference>
<keyword evidence="6" id="KW-1185">Reference proteome</keyword>
<dbReference type="GO" id="GO:0043200">
    <property type="term" value="P:response to amino acid"/>
    <property type="evidence" value="ECO:0007669"/>
    <property type="project" value="TreeGrafter"/>
</dbReference>
<dbReference type="InterPro" id="IPR000485">
    <property type="entry name" value="AsnC-type_HTH_dom"/>
</dbReference>
<dbReference type="EMBL" id="CP032419">
    <property type="protein sequence ID" value="AYC32777.1"/>
    <property type="molecule type" value="Genomic_DNA"/>
</dbReference>
<evidence type="ECO:0000256" key="2">
    <source>
        <dbReference type="ARBA" id="ARBA00023125"/>
    </source>
</evidence>
<dbReference type="PROSITE" id="PS00519">
    <property type="entry name" value="HTH_ASNC_1"/>
    <property type="match status" value="1"/>
</dbReference>
<organism evidence="5 6">
    <name type="scientific">Pseudomonas cavernae</name>
    <dbReference type="NCBI Taxonomy" id="2320867"/>
    <lineage>
        <taxon>Bacteria</taxon>
        <taxon>Pseudomonadati</taxon>
        <taxon>Pseudomonadota</taxon>
        <taxon>Gammaproteobacteria</taxon>
        <taxon>Pseudomonadales</taxon>
        <taxon>Pseudomonadaceae</taxon>
        <taxon>Pseudomonas</taxon>
    </lineage>
</organism>
<evidence type="ECO:0000313" key="5">
    <source>
        <dbReference type="EMBL" id="AYC32777.1"/>
    </source>
</evidence>
<dbReference type="PANTHER" id="PTHR30154:SF34">
    <property type="entry name" value="TRANSCRIPTIONAL REGULATOR AZLB"/>
    <property type="match status" value="1"/>
</dbReference>
<name>A0A385Z3P7_9PSED</name>
<dbReference type="SUPFAM" id="SSF54909">
    <property type="entry name" value="Dimeric alpha+beta barrel"/>
    <property type="match status" value="1"/>
</dbReference>
<dbReference type="Gene3D" id="3.30.70.920">
    <property type="match status" value="1"/>
</dbReference>
<dbReference type="Proteomes" id="UP000265560">
    <property type="component" value="Chromosome"/>
</dbReference>
<dbReference type="PROSITE" id="PS50956">
    <property type="entry name" value="HTH_ASNC_2"/>
    <property type="match status" value="1"/>
</dbReference>
<evidence type="ECO:0000259" key="4">
    <source>
        <dbReference type="PROSITE" id="PS50956"/>
    </source>
</evidence>
<dbReference type="GO" id="GO:0043565">
    <property type="term" value="F:sequence-specific DNA binding"/>
    <property type="evidence" value="ECO:0007669"/>
    <property type="project" value="InterPro"/>
</dbReference>
<dbReference type="CDD" id="cd00090">
    <property type="entry name" value="HTH_ARSR"/>
    <property type="match status" value="1"/>
</dbReference>
<sequence length="150" mass="16712">MDRIDRRILAELQKDGRLTVTELAERVGLSLSPCHRRVRTLEESGAIQGYRAQLDPVTLGLNFSAVVFATLREGDRNAVAAFEAALIDIPQIVEAQRLFGEPDYLLHVVARDLPAFQKLYDDSLSGLPNVQRLTSTLVMKCVIQDRALPL</sequence>
<dbReference type="SMART" id="SM00344">
    <property type="entry name" value="HTH_ASNC"/>
    <property type="match status" value="1"/>
</dbReference>
<keyword evidence="2" id="KW-0238">DNA-binding</keyword>
<dbReference type="InterPro" id="IPR011991">
    <property type="entry name" value="ArsR-like_HTH"/>
</dbReference>
<keyword evidence="1" id="KW-0805">Transcription regulation</keyword>
<dbReference type="SUPFAM" id="SSF46785">
    <property type="entry name" value="Winged helix' DNA-binding domain"/>
    <property type="match status" value="1"/>
</dbReference>
<feature type="domain" description="HTH asnC-type" evidence="4">
    <location>
        <begin position="1"/>
        <end position="62"/>
    </location>
</feature>
<dbReference type="GO" id="GO:0005829">
    <property type="term" value="C:cytosol"/>
    <property type="evidence" value="ECO:0007669"/>
    <property type="project" value="TreeGrafter"/>
</dbReference>
<dbReference type="AlphaFoldDB" id="A0A385Z3P7"/>
<dbReference type="Gene3D" id="1.10.10.10">
    <property type="entry name" value="Winged helix-like DNA-binding domain superfamily/Winged helix DNA-binding domain"/>
    <property type="match status" value="1"/>
</dbReference>
<dbReference type="InterPro" id="IPR019887">
    <property type="entry name" value="Tscrpt_reg_AsnC/Lrp_C"/>
</dbReference>
<dbReference type="GO" id="GO:0006355">
    <property type="term" value="P:regulation of DNA-templated transcription"/>
    <property type="evidence" value="ECO:0007669"/>
    <property type="project" value="UniProtKB-ARBA"/>
</dbReference>
<dbReference type="InterPro" id="IPR011008">
    <property type="entry name" value="Dimeric_a/b-barrel"/>
</dbReference>
<dbReference type="InterPro" id="IPR036388">
    <property type="entry name" value="WH-like_DNA-bd_sf"/>
</dbReference>